<keyword evidence="9" id="KW-0539">Nucleus</keyword>
<dbReference type="GO" id="GO:0019888">
    <property type="term" value="F:protein phosphatase regulator activity"/>
    <property type="evidence" value="ECO:0007669"/>
    <property type="project" value="InterPro"/>
</dbReference>
<keyword evidence="8 12" id="KW-0472">Membrane</keyword>
<evidence type="ECO:0000256" key="10">
    <source>
        <dbReference type="ARBA" id="ARBA00030458"/>
    </source>
</evidence>
<reference evidence="13" key="1">
    <citation type="submission" date="2013-11" db="EMBL/GenBank/DDBJ databases">
        <title>Genome sequence of the fusiform rust pathogen reveals effectors for host alternation and coevolution with pine.</title>
        <authorList>
            <consortium name="DOE Joint Genome Institute"/>
            <person name="Smith K."/>
            <person name="Pendleton A."/>
            <person name="Kubisiak T."/>
            <person name="Anderson C."/>
            <person name="Salamov A."/>
            <person name="Aerts A."/>
            <person name="Riley R."/>
            <person name="Clum A."/>
            <person name="Lindquist E."/>
            <person name="Ence D."/>
            <person name="Campbell M."/>
            <person name="Kronenberg Z."/>
            <person name="Feau N."/>
            <person name="Dhillon B."/>
            <person name="Hamelin R."/>
            <person name="Burleigh J."/>
            <person name="Smith J."/>
            <person name="Yandell M."/>
            <person name="Nelson C."/>
            <person name="Grigoriev I."/>
            <person name="Davis J."/>
        </authorList>
    </citation>
    <scope>NUCLEOTIDE SEQUENCE</scope>
    <source>
        <strain evidence="13">G11</strain>
    </source>
</reference>
<evidence type="ECO:0000256" key="1">
    <source>
        <dbReference type="ARBA" id="ARBA00004232"/>
    </source>
</evidence>
<dbReference type="GO" id="GO:0071595">
    <property type="term" value="C:Nem1-Spo7 phosphatase complex"/>
    <property type="evidence" value="ECO:0007669"/>
    <property type="project" value="InterPro"/>
</dbReference>
<dbReference type="GO" id="GO:0031965">
    <property type="term" value="C:nuclear membrane"/>
    <property type="evidence" value="ECO:0007669"/>
    <property type="project" value="UniProtKB-SubCell"/>
</dbReference>
<keyword evidence="14" id="KW-1185">Reference proteome</keyword>
<protein>
    <recommendedName>
        <fullName evidence="10">Transmembrane protein 188</fullName>
    </recommendedName>
</protein>
<feature type="transmembrane region" description="Helical" evidence="12">
    <location>
        <begin position="38"/>
        <end position="58"/>
    </location>
</feature>
<evidence type="ECO:0000256" key="3">
    <source>
        <dbReference type="ARBA" id="ARBA00010998"/>
    </source>
</evidence>
<evidence type="ECO:0000256" key="12">
    <source>
        <dbReference type="SAM" id="Phobius"/>
    </source>
</evidence>
<evidence type="ECO:0000313" key="14">
    <source>
        <dbReference type="Proteomes" id="UP000886653"/>
    </source>
</evidence>
<feature type="compositionally biased region" description="Low complexity" evidence="11">
    <location>
        <begin position="222"/>
        <end position="231"/>
    </location>
</feature>
<evidence type="ECO:0000256" key="6">
    <source>
        <dbReference type="ARBA" id="ARBA00022989"/>
    </source>
</evidence>
<dbReference type="PANTHER" id="PTHR20996">
    <property type="entry name" value="NUCLEAR ENVELOPE PHOSPHATASE-REGULATORY SUBUNIT 1"/>
    <property type="match status" value="1"/>
</dbReference>
<dbReference type="Proteomes" id="UP000886653">
    <property type="component" value="Unassembled WGS sequence"/>
</dbReference>
<dbReference type="OrthoDB" id="5599171at2759"/>
<keyword evidence="7" id="KW-0443">Lipid metabolism</keyword>
<comment type="caution">
    <text evidence="13">The sequence shown here is derived from an EMBL/GenBank/DDBJ whole genome shotgun (WGS) entry which is preliminary data.</text>
</comment>
<feature type="compositionally biased region" description="Pro residues" evidence="11">
    <location>
        <begin position="232"/>
        <end position="243"/>
    </location>
</feature>
<keyword evidence="4" id="KW-0963">Cytoplasm</keyword>
<dbReference type="Pfam" id="PF03907">
    <property type="entry name" value="Spo7"/>
    <property type="match status" value="1"/>
</dbReference>
<dbReference type="GO" id="GO:0006629">
    <property type="term" value="P:lipid metabolic process"/>
    <property type="evidence" value="ECO:0007669"/>
    <property type="project" value="UniProtKB-KW"/>
</dbReference>
<evidence type="ECO:0000256" key="5">
    <source>
        <dbReference type="ARBA" id="ARBA00022692"/>
    </source>
</evidence>
<evidence type="ECO:0000256" key="7">
    <source>
        <dbReference type="ARBA" id="ARBA00023098"/>
    </source>
</evidence>
<dbReference type="InterPro" id="IPR005605">
    <property type="entry name" value="Spo7"/>
</dbReference>
<dbReference type="EMBL" id="MU167244">
    <property type="protein sequence ID" value="KAG0147742.1"/>
    <property type="molecule type" value="Genomic_DNA"/>
</dbReference>
<feature type="region of interest" description="Disordered" evidence="11">
    <location>
        <begin position="171"/>
        <end position="256"/>
    </location>
</feature>
<keyword evidence="6 12" id="KW-1133">Transmembrane helix</keyword>
<dbReference type="GO" id="GO:0005737">
    <property type="term" value="C:cytoplasm"/>
    <property type="evidence" value="ECO:0007669"/>
    <property type="project" value="UniProtKB-SubCell"/>
</dbReference>
<evidence type="ECO:0000256" key="2">
    <source>
        <dbReference type="ARBA" id="ARBA00004496"/>
    </source>
</evidence>
<evidence type="ECO:0000256" key="11">
    <source>
        <dbReference type="SAM" id="MobiDB-lite"/>
    </source>
</evidence>
<gene>
    <name evidence="13" type="ORF">CROQUDRAFT_655734</name>
</gene>
<keyword evidence="5 12" id="KW-0812">Transmembrane</keyword>
<name>A0A9P6TCW6_9BASI</name>
<evidence type="ECO:0000313" key="13">
    <source>
        <dbReference type="EMBL" id="KAG0147742.1"/>
    </source>
</evidence>
<comment type="similarity">
    <text evidence="3">Belongs to the CNEP1R1 family.</text>
</comment>
<evidence type="ECO:0000256" key="4">
    <source>
        <dbReference type="ARBA" id="ARBA00022490"/>
    </source>
</evidence>
<dbReference type="PANTHER" id="PTHR20996:SF1">
    <property type="entry name" value="NUCLEAR ENVELOPE PHOSPHATASE-REGULATORY SUBUNIT 1"/>
    <property type="match status" value="1"/>
</dbReference>
<evidence type="ECO:0000256" key="8">
    <source>
        <dbReference type="ARBA" id="ARBA00023136"/>
    </source>
</evidence>
<comment type="subcellular location">
    <subcellularLocation>
        <location evidence="2">Cytoplasm</location>
    </subcellularLocation>
    <subcellularLocation>
        <location evidence="1">Nucleus membrane</location>
        <topology evidence="1">Multi-pass membrane protein</topology>
    </subcellularLocation>
</comment>
<feature type="transmembrane region" description="Helical" evidence="12">
    <location>
        <begin position="64"/>
        <end position="88"/>
    </location>
</feature>
<dbReference type="InterPro" id="IPR019168">
    <property type="entry name" value="NEP1-R1"/>
</dbReference>
<accession>A0A9P6TCW6</accession>
<evidence type="ECO:0000256" key="9">
    <source>
        <dbReference type="ARBA" id="ARBA00023242"/>
    </source>
</evidence>
<organism evidence="13 14">
    <name type="scientific">Cronartium quercuum f. sp. fusiforme G11</name>
    <dbReference type="NCBI Taxonomy" id="708437"/>
    <lineage>
        <taxon>Eukaryota</taxon>
        <taxon>Fungi</taxon>
        <taxon>Dikarya</taxon>
        <taxon>Basidiomycota</taxon>
        <taxon>Pucciniomycotina</taxon>
        <taxon>Pucciniomycetes</taxon>
        <taxon>Pucciniales</taxon>
        <taxon>Coleosporiaceae</taxon>
        <taxon>Cronartium</taxon>
    </lineage>
</organism>
<proteinExistence type="inferred from homology"/>
<sequence>MSYVPPANKDTFKDLLIFEERLKQNSERLQRQRIKYEAFLLSLIMVTIILAYKSFLAVSPYKVFHYLYVGLLLVAITTLILFFVTGMYTDTIAYAYKFIPQTNRALRPFNMFLNAPPPSPLTSPFQLLVSPKEPLGNVAPPLVNPRGELLFSSKVSTPFIDGYERYRTEWERRRPPPPTLLSKWRPSPSPPPARTSTLVKKPVSRSPSRASTPDLLVDEAPSEASLSSAASPVPPPLSSPPDPISDDGGEWCTVRR</sequence>
<dbReference type="AlphaFoldDB" id="A0A9P6TCW6"/>